<comment type="caution">
    <text evidence="1">The sequence shown here is derived from an EMBL/GenBank/DDBJ whole genome shotgun (WGS) entry which is preliminary data.</text>
</comment>
<dbReference type="EMBL" id="BSSA01000009">
    <property type="protein sequence ID" value="GLW70842.1"/>
    <property type="molecule type" value="Genomic_DNA"/>
</dbReference>
<protein>
    <submittedName>
        <fullName evidence="1">Uncharacterized protein</fullName>
    </submittedName>
</protein>
<proteinExistence type="predicted"/>
<gene>
    <name evidence="1" type="ORF">Kpho02_31410</name>
</gene>
<name>A0A9W6QA50_9ACTN</name>
<accession>A0A9W6QA50</accession>
<organism evidence="1 2">
    <name type="scientific">Kitasatospora phosalacinea</name>
    <dbReference type="NCBI Taxonomy" id="2065"/>
    <lineage>
        <taxon>Bacteria</taxon>
        <taxon>Bacillati</taxon>
        <taxon>Actinomycetota</taxon>
        <taxon>Actinomycetes</taxon>
        <taxon>Kitasatosporales</taxon>
        <taxon>Streptomycetaceae</taxon>
        <taxon>Kitasatospora</taxon>
    </lineage>
</organism>
<dbReference type="AlphaFoldDB" id="A0A9W6QA50"/>
<evidence type="ECO:0000313" key="1">
    <source>
        <dbReference type="EMBL" id="GLW70842.1"/>
    </source>
</evidence>
<sequence>MRLRVTGRPVATGSGAHLGRLLDTGPMLRGTSFHPPDPTVAFLYASRADLLRLGALFRLAATSPHSALHVPAPPGPGPVDARRTALLVAREDTGLRPSDWPVLRRVLRRDGTPLTVTAPAPRPADRPDDVRRLADRHPARFAEHAGASFVLAHPELLFWMGDSLTAAGEAVATDREVHRRGESHRDDWAGFFDPERTDDPMHALCVVAADPIFHRAHWQRRRTSGA</sequence>
<reference evidence="1" key="1">
    <citation type="submission" date="2023-02" db="EMBL/GenBank/DDBJ databases">
        <title>Kitasatospora phosalacinea NBRC 14627.</title>
        <authorList>
            <person name="Ichikawa N."/>
            <person name="Sato H."/>
            <person name="Tonouchi N."/>
        </authorList>
    </citation>
    <scope>NUCLEOTIDE SEQUENCE</scope>
    <source>
        <strain evidence="1">NBRC 14627</strain>
    </source>
</reference>
<dbReference type="Proteomes" id="UP001165041">
    <property type="component" value="Unassembled WGS sequence"/>
</dbReference>
<evidence type="ECO:0000313" key="2">
    <source>
        <dbReference type="Proteomes" id="UP001165041"/>
    </source>
</evidence>